<evidence type="ECO:0000256" key="2">
    <source>
        <dbReference type="PIRSR" id="PIRSR601310-3"/>
    </source>
</evidence>
<accession>A0A3M9MBR7</accession>
<evidence type="ECO:0000313" key="5">
    <source>
        <dbReference type="EMBL" id="RNI22293.1"/>
    </source>
</evidence>
<gene>
    <name evidence="5" type="ORF">EFY87_10005</name>
</gene>
<dbReference type="PANTHER" id="PTHR46648">
    <property type="entry name" value="HIT FAMILY PROTEIN 1"/>
    <property type="match status" value="1"/>
</dbReference>
<dbReference type="GO" id="GO:0009117">
    <property type="term" value="P:nucleotide metabolic process"/>
    <property type="evidence" value="ECO:0007669"/>
    <property type="project" value="TreeGrafter"/>
</dbReference>
<dbReference type="SUPFAM" id="SSF54197">
    <property type="entry name" value="HIT-like"/>
    <property type="match status" value="1"/>
</dbReference>
<dbReference type="EMBL" id="RJJQ01000008">
    <property type="protein sequence ID" value="RNI22293.1"/>
    <property type="molecule type" value="Genomic_DNA"/>
</dbReference>
<evidence type="ECO:0000256" key="3">
    <source>
        <dbReference type="PROSITE-ProRule" id="PRU00464"/>
    </source>
</evidence>
<feature type="domain" description="HIT" evidence="4">
    <location>
        <begin position="51"/>
        <end position="130"/>
    </location>
</feature>
<dbReference type="Pfam" id="PF01230">
    <property type="entry name" value="HIT"/>
    <property type="match status" value="1"/>
</dbReference>
<dbReference type="AlphaFoldDB" id="A0A3M9MBR7"/>
<dbReference type="Gene3D" id="3.30.428.10">
    <property type="entry name" value="HIT-like"/>
    <property type="match status" value="1"/>
</dbReference>
<dbReference type="PROSITE" id="PS51084">
    <property type="entry name" value="HIT_2"/>
    <property type="match status" value="1"/>
</dbReference>
<dbReference type="PANTHER" id="PTHR46648:SF1">
    <property type="entry name" value="ADENOSINE 5'-MONOPHOSPHORAMIDASE HNT1"/>
    <property type="match status" value="1"/>
</dbReference>
<dbReference type="InterPro" id="IPR001310">
    <property type="entry name" value="Histidine_triad_HIT"/>
</dbReference>
<dbReference type="RefSeq" id="WP_123271333.1">
    <property type="nucleotide sequence ID" value="NZ_RJJQ01000008.1"/>
</dbReference>
<protein>
    <submittedName>
        <fullName evidence="5">HIT family protein</fullName>
    </submittedName>
</protein>
<comment type="caution">
    <text evidence="5">The sequence shown here is derived from an EMBL/GenBank/DDBJ whole genome shotgun (WGS) entry which is preliminary data.</text>
</comment>
<dbReference type="Proteomes" id="UP000271678">
    <property type="component" value="Unassembled WGS sequence"/>
</dbReference>
<evidence type="ECO:0000259" key="4">
    <source>
        <dbReference type="PROSITE" id="PS51084"/>
    </source>
</evidence>
<feature type="short sequence motif" description="Histidine triad motif" evidence="2 3">
    <location>
        <begin position="115"/>
        <end position="119"/>
    </location>
</feature>
<sequence>MVSSQWRHEPDGYHCPFCAFLRGEWNDRNAATDLVVQRELVFARIAPKWWPANDGGVLVIPNEHVENLYALPRDVGHALWDLTQAVAVAMREKYECQGVSIRQHNEPAGYQDVWHLHMHVLPRYDGDDLYVRHREARYVGAAERVPYANRLRGALAD</sequence>
<proteinExistence type="predicted"/>
<dbReference type="GO" id="GO:0003824">
    <property type="term" value="F:catalytic activity"/>
    <property type="evidence" value="ECO:0007669"/>
    <property type="project" value="InterPro"/>
</dbReference>
<name>A0A3M9MBR7_9MICO</name>
<keyword evidence="6" id="KW-1185">Reference proteome</keyword>
<dbReference type="OrthoDB" id="9784774at2"/>
<feature type="active site" description="Tele-AMP-histidine intermediate" evidence="1">
    <location>
        <position position="117"/>
    </location>
</feature>
<evidence type="ECO:0000313" key="6">
    <source>
        <dbReference type="Proteomes" id="UP000271678"/>
    </source>
</evidence>
<reference evidence="5 6" key="1">
    <citation type="submission" date="2018-11" db="EMBL/GenBank/DDBJ databases">
        <title>Draft genome of Simplicispira Flexivirga sp. BO-16.</title>
        <authorList>
            <person name="Im W.T."/>
        </authorList>
    </citation>
    <scope>NUCLEOTIDE SEQUENCE [LARGE SCALE GENOMIC DNA]</scope>
    <source>
        <strain evidence="5 6">BO-16</strain>
    </source>
</reference>
<evidence type="ECO:0000256" key="1">
    <source>
        <dbReference type="PIRSR" id="PIRSR601310-1"/>
    </source>
</evidence>
<organism evidence="5 6">
    <name type="scientific">Flexivirga caeni</name>
    <dbReference type="NCBI Taxonomy" id="2294115"/>
    <lineage>
        <taxon>Bacteria</taxon>
        <taxon>Bacillati</taxon>
        <taxon>Actinomycetota</taxon>
        <taxon>Actinomycetes</taxon>
        <taxon>Micrococcales</taxon>
        <taxon>Dermacoccaceae</taxon>
        <taxon>Flexivirga</taxon>
    </lineage>
</organism>
<dbReference type="InterPro" id="IPR011146">
    <property type="entry name" value="HIT-like"/>
</dbReference>
<dbReference type="InterPro" id="IPR036265">
    <property type="entry name" value="HIT-like_sf"/>
</dbReference>